<feature type="compositionally biased region" description="Pro residues" evidence="1">
    <location>
        <begin position="152"/>
        <end position="165"/>
    </location>
</feature>
<organism evidence="2">
    <name type="scientific">viral metagenome</name>
    <dbReference type="NCBI Taxonomy" id="1070528"/>
    <lineage>
        <taxon>unclassified sequences</taxon>
        <taxon>metagenomes</taxon>
        <taxon>organismal metagenomes</taxon>
    </lineage>
</organism>
<accession>A0A6M3J173</accession>
<dbReference type="EMBL" id="MT141488">
    <property type="protein sequence ID" value="QJA63037.1"/>
    <property type="molecule type" value="Genomic_DNA"/>
</dbReference>
<dbReference type="AlphaFoldDB" id="A0A6M3J173"/>
<name>A0A6M3J173_9ZZZZ</name>
<reference evidence="2" key="1">
    <citation type="submission" date="2020-03" db="EMBL/GenBank/DDBJ databases">
        <title>The deep terrestrial virosphere.</title>
        <authorList>
            <person name="Holmfeldt K."/>
            <person name="Nilsson E."/>
            <person name="Simone D."/>
            <person name="Lopez-Fernandez M."/>
            <person name="Wu X."/>
            <person name="de Brujin I."/>
            <person name="Lundin D."/>
            <person name="Andersson A."/>
            <person name="Bertilsson S."/>
            <person name="Dopson M."/>
        </authorList>
    </citation>
    <scope>NUCLEOTIDE SEQUENCE</scope>
    <source>
        <strain evidence="2">MM415B00664</strain>
    </source>
</reference>
<gene>
    <name evidence="2" type="ORF">MM415B00664_0028</name>
</gene>
<sequence>MAISRLNDYYDLSDDDYDIYNGNIFTPQEGGGPSGSGPGAGGSADADAGVGAGDLGPDDSNDAGMGEGGYEGSGGYTGTPSGDTGDGFGGGYGEGSNEGVGEGGYGGDYGGGIDPNNPTTLKPLPPIPDPDPSLNMPPDIDELPDNDLTPSEPEPPGYVDPPEGPDGPAGPDVPDVPPDAPPADDGDTSDANDPWEYPDFWQNNFGPEGQDTWGQIFDGRYREGMPAFDPYSQIGTLEEAGAGISMYEVPDMLDYFDRFMNANPAWETQAQLGESKLLERLGQYGGSATGGFSGQQSAGLGSYWSDQVADRWGQAAPYAQTQWTADTGKNISDWQRQWQTTETDYGNSWNVQRQNYGEDLSAYQLPYNLTSSVVPGHMSSKPVAAGTDGGGGSDWGGLFGGIVGGVGGWYLGGPAGAAAGWQMGSNLGYEYL</sequence>
<protein>
    <submittedName>
        <fullName evidence="2">Uncharacterized protein</fullName>
    </submittedName>
</protein>
<feature type="compositionally biased region" description="Gly residues" evidence="1">
    <location>
        <begin position="65"/>
        <end position="77"/>
    </location>
</feature>
<feature type="compositionally biased region" description="Gly residues" evidence="1">
    <location>
        <begin position="84"/>
        <end position="113"/>
    </location>
</feature>
<feature type="compositionally biased region" description="Gly residues" evidence="1">
    <location>
        <begin position="29"/>
        <end position="42"/>
    </location>
</feature>
<evidence type="ECO:0000256" key="1">
    <source>
        <dbReference type="SAM" id="MobiDB-lite"/>
    </source>
</evidence>
<proteinExistence type="predicted"/>
<feature type="region of interest" description="Disordered" evidence="1">
    <location>
        <begin position="17"/>
        <end position="208"/>
    </location>
</feature>
<evidence type="ECO:0000313" key="2">
    <source>
        <dbReference type="EMBL" id="QJA63037.1"/>
    </source>
</evidence>